<dbReference type="EMBL" id="JARYTV010000001">
    <property type="protein sequence ID" value="MDH7959076.1"/>
    <property type="molecule type" value="Genomic_DNA"/>
</dbReference>
<dbReference type="SUPFAM" id="SSF46785">
    <property type="entry name" value="Winged helix' DNA-binding domain"/>
    <property type="match status" value="1"/>
</dbReference>
<evidence type="ECO:0000259" key="5">
    <source>
        <dbReference type="PROSITE" id="PS51202"/>
    </source>
</evidence>
<dbReference type="SUPFAM" id="SSF116726">
    <property type="entry name" value="TrkA C-terminal domain-like"/>
    <property type="match status" value="1"/>
</dbReference>
<dbReference type="InterPro" id="IPR000524">
    <property type="entry name" value="Tscrpt_reg_HTH_GntR"/>
</dbReference>
<evidence type="ECO:0000313" key="8">
    <source>
        <dbReference type="EMBL" id="SFL08510.1"/>
    </source>
</evidence>
<accession>A0A1I4ETS2</accession>
<dbReference type="EMBL" id="CP118627">
    <property type="protein sequence ID" value="WEA14708.1"/>
    <property type="molecule type" value="Genomic_DNA"/>
</dbReference>
<dbReference type="CDD" id="cd07377">
    <property type="entry name" value="WHTH_GntR"/>
    <property type="match status" value="1"/>
</dbReference>
<dbReference type="GO" id="GO:0003677">
    <property type="term" value="F:DNA binding"/>
    <property type="evidence" value="ECO:0007669"/>
    <property type="project" value="UniProtKB-KW"/>
</dbReference>
<evidence type="ECO:0000313" key="7">
    <source>
        <dbReference type="EMBL" id="MDH7959076.1"/>
    </source>
</evidence>
<keyword evidence="1" id="KW-0805">Transcription regulation</keyword>
<dbReference type="Pfam" id="PF00392">
    <property type="entry name" value="GntR"/>
    <property type="match status" value="1"/>
</dbReference>
<dbReference type="Gene3D" id="1.10.10.10">
    <property type="entry name" value="Winged helix-like DNA-binding domain superfamily/Winged helix DNA-binding domain"/>
    <property type="match status" value="1"/>
</dbReference>
<dbReference type="OrthoDB" id="226679at2"/>
<dbReference type="Proteomes" id="UP001217324">
    <property type="component" value="Chromosome"/>
</dbReference>
<feature type="domain" description="RCK C-terminal" evidence="5">
    <location>
        <begin position="120"/>
        <end position="205"/>
    </location>
</feature>
<dbReference type="SMART" id="SM00345">
    <property type="entry name" value="HTH_GNTR"/>
    <property type="match status" value="1"/>
</dbReference>
<dbReference type="PANTHER" id="PTHR44846">
    <property type="entry name" value="MANNOSYL-D-GLYCERATE TRANSPORT/METABOLISM SYSTEM REPRESSOR MNGR-RELATED"/>
    <property type="match status" value="1"/>
</dbReference>
<dbReference type="Pfam" id="PF02080">
    <property type="entry name" value="TrkA_C"/>
    <property type="match status" value="1"/>
</dbReference>
<protein>
    <submittedName>
        <fullName evidence="6">GntR family transcriptional regulator</fullName>
    </submittedName>
    <submittedName>
        <fullName evidence="8">TrkA-C domain-containing protein</fullName>
    </submittedName>
</protein>
<dbReference type="InterPro" id="IPR036390">
    <property type="entry name" value="WH_DNA-bd_sf"/>
</dbReference>
<dbReference type="GO" id="GO:0008324">
    <property type="term" value="F:monoatomic cation transmembrane transporter activity"/>
    <property type="evidence" value="ECO:0007669"/>
    <property type="project" value="InterPro"/>
</dbReference>
<dbReference type="Gene3D" id="3.30.70.1450">
    <property type="entry name" value="Regulator of K+ conductance, C-terminal domain"/>
    <property type="match status" value="1"/>
</dbReference>
<dbReference type="EMBL" id="CP109635">
    <property type="protein sequence ID" value="UYT09670.1"/>
    <property type="molecule type" value="Genomic_DNA"/>
</dbReference>
<evidence type="ECO:0000313" key="9">
    <source>
        <dbReference type="EMBL" id="UYT09670.1"/>
    </source>
</evidence>
<dbReference type="PANTHER" id="PTHR44846:SF1">
    <property type="entry name" value="MANNOSYL-D-GLYCERATE TRANSPORT_METABOLISM SYSTEM REPRESSOR MNGR-RELATED"/>
    <property type="match status" value="1"/>
</dbReference>
<dbReference type="EMBL" id="FOTJ01000001">
    <property type="protein sequence ID" value="SFL08510.1"/>
    <property type="molecule type" value="Genomic_DNA"/>
</dbReference>
<dbReference type="GO" id="GO:0006813">
    <property type="term" value="P:potassium ion transport"/>
    <property type="evidence" value="ECO:0007669"/>
    <property type="project" value="InterPro"/>
</dbReference>
<organism evidence="8 11">
    <name type="scientific">Lactococcus garvieae</name>
    <dbReference type="NCBI Taxonomy" id="1363"/>
    <lineage>
        <taxon>Bacteria</taxon>
        <taxon>Bacillati</taxon>
        <taxon>Bacillota</taxon>
        <taxon>Bacilli</taxon>
        <taxon>Lactobacillales</taxon>
        <taxon>Streptococcaceae</taxon>
        <taxon>Lactococcus</taxon>
    </lineage>
</organism>
<dbReference type="InterPro" id="IPR036388">
    <property type="entry name" value="WH-like_DNA-bd_sf"/>
</dbReference>
<evidence type="ECO:0000313" key="12">
    <source>
        <dbReference type="Proteomes" id="UP000504756"/>
    </source>
</evidence>
<dbReference type="InterPro" id="IPR006037">
    <property type="entry name" value="RCK_C"/>
</dbReference>
<dbReference type="AlphaFoldDB" id="A0A1I4ETS2"/>
<name>A0A1I4ETS2_9LACT</name>
<evidence type="ECO:0000313" key="11">
    <source>
        <dbReference type="Proteomes" id="UP000181969"/>
    </source>
</evidence>
<dbReference type="Proteomes" id="UP000181969">
    <property type="component" value="Unassembled WGS sequence"/>
</dbReference>
<keyword evidence="3" id="KW-0804">Transcription</keyword>
<dbReference type="InterPro" id="IPR050679">
    <property type="entry name" value="Bact_HTH_transcr_reg"/>
</dbReference>
<dbReference type="GeneID" id="61074260"/>
<proteinExistence type="predicted"/>
<dbReference type="Proteomes" id="UP001164042">
    <property type="component" value="Chromosome"/>
</dbReference>
<evidence type="ECO:0000256" key="2">
    <source>
        <dbReference type="ARBA" id="ARBA00023125"/>
    </source>
</evidence>
<dbReference type="PROSITE" id="PS50949">
    <property type="entry name" value="HTH_GNTR"/>
    <property type="match status" value="1"/>
</dbReference>
<dbReference type="Proteomes" id="UP001157396">
    <property type="component" value="Unassembled WGS sequence"/>
</dbReference>
<reference evidence="6 12" key="2">
    <citation type="submission" date="2020-06" db="EMBL/GenBank/DDBJ databases">
        <title>Draft genome sequence of Lactic acid bacteria from Okinawan-style tofu.</title>
        <authorList>
            <person name="Takara I."/>
            <person name="Ikematsu S."/>
        </authorList>
    </citation>
    <scope>NUCLEOTIDE SEQUENCE [LARGE SCALE GENOMIC DNA]</scope>
    <source>
        <strain evidence="6">Lg38</strain>
        <strain evidence="12">lg38</strain>
    </source>
</reference>
<evidence type="ECO:0000313" key="10">
    <source>
        <dbReference type="EMBL" id="WEA14708.1"/>
    </source>
</evidence>
<dbReference type="Proteomes" id="UP000504756">
    <property type="component" value="Unassembled WGS sequence"/>
</dbReference>
<keyword evidence="2" id="KW-0238">DNA-binding</keyword>
<reference evidence="8 11" key="1">
    <citation type="submission" date="2016-10" db="EMBL/GenBank/DDBJ databases">
        <authorList>
            <person name="de Groot N.N."/>
        </authorList>
    </citation>
    <scope>NUCLEOTIDE SEQUENCE [LARGE SCALE GENOMIC DNA]</scope>
    <source>
        <strain evidence="8 11">M79</strain>
    </source>
</reference>
<dbReference type="GO" id="GO:0003700">
    <property type="term" value="F:DNA-binding transcription factor activity"/>
    <property type="evidence" value="ECO:0007669"/>
    <property type="project" value="InterPro"/>
</dbReference>
<sequence>MKEVRQPKYQQIAILIAENIVRNELKIGQKIYARSTLATTFGVSPETARKAVSILSDLGIVDSIHGSGVVIASRQKAQEFLTQHQEVKSIQDLQADILKSVARQQKELANFSSTLDKLVGQTAHFQKSNPMTPIELELNEPSENLGKTIGEMNLWQNTGATVIAILQNDELIISPGPYATLNQYDTLYFVGGADSLQIIQNFFYKS</sequence>
<feature type="domain" description="HTH gntR-type" evidence="4">
    <location>
        <begin position="6"/>
        <end position="74"/>
    </location>
</feature>
<reference evidence="7" key="5">
    <citation type="submission" date="2023-04" db="EMBL/GenBank/DDBJ databases">
        <title>Genomic analysis of Lactococcus garvieae isolates.</title>
        <authorList>
            <person name="Zhanghang C."/>
        </authorList>
    </citation>
    <scope>NUCLEOTIDE SEQUENCE</scope>
    <source>
        <strain evidence="7">ZB-1</strain>
    </source>
</reference>
<dbReference type="RefSeq" id="WP_004257227.1">
    <property type="nucleotide sequence ID" value="NZ_AP026069.1"/>
</dbReference>
<evidence type="ECO:0000256" key="1">
    <source>
        <dbReference type="ARBA" id="ARBA00023015"/>
    </source>
</evidence>
<evidence type="ECO:0000256" key="3">
    <source>
        <dbReference type="ARBA" id="ARBA00023163"/>
    </source>
</evidence>
<reference evidence="9" key="3">
    <citation type="submission" date="2022-10" db="EMBL/GenBank/DDBJ databases">
        <title>Genome assembly of Lactococcus garvieae isolates from cricket gut.</title>
        <authorList>
            <person name="Luecke A.R."/>
            <person name="Brown A.M.V."/>
            <person name="Wakeman C.A."/>
        </authorList>
    </citation>
    <scope>NUCLEOTIDE SEQUENCE</scope>
    <source>
        <strain evidence="9">Alexii-11_2</strain>
    </source>
</reference>
<reference evidence="10" key="4">
    <citation type="submission" date="2023-02" db="EMBL/GenBank/DDBJ databases">
        <title>Comparative genomics and fermentation flavor characterization of five lactic acid bacteria reveal flavor biosynthesis metabolic pathways in fermented muskmelon puree.</title>
        <authorList>
            <person name="Yuan L."/>
            <person name="Li M."/>
            <person name="Xu X."/>
            <person name="Lao F."/>
            <person name="Wu J."/>
        </authorList>
    </citation>
    <scope>NUCLEOTIDE SEQUENCE</scope>
    <source>
        <strain evidence="10">Pa-2</strain>
    </source>
</reference>
<evidence type="ECO:0000313" key="6">
    <source>
        <dbReference type="EMBL" id="GFO50907.1"/>
    </source>
</evidence>
<evidence type="ECO:0000259" key="4">
    <source>
        <dbReference type="PROSITE" id="PS50949"/>
    </source>
</evidence>
<dbReference type="InterPro" id="IPR036721">
    <property type="entry name" value="RCK_C_sf"/>
</dbReference>
<gene>
    <name evidence="6" type="primary">busR</name>
    <name evidence="6" type="ORF">ikelab_01820</name>
    <name evidence="9" type="ORF">OF801_06705</name>
    <name evidence="10" type="ORF">PWF74_04170</name>
    <name evidence="7" type="ORF">QHR29_01110</name>
    <name evidence="8" type="ORF">SAMN05216438_101164</name>
</gene>
<dbReference type="EMBL" id="BLXU01000001">
    <property type="protein sequence ID" value="GFO50907.1"/>
    <property type="molecule type" value="Genomic_DNA"/>
</dbReference>
<dbReference type="PROSITE" id="PS51202">
    <property type="entry name" value="RCK_C"/>
    <property type="match status" value="1"/>
</dbReference>
<dbReference type="GO" id="GO:0045892">
    <property type="term" value="P:negative regulation of DNA-templated transcription"/>
    <property type="evidence" value="ECO:0007669"/>
    <property type="project" value="TreeGrafter"/>
</dbReference>